<dbReference type="SUPFAM" id="SSF50249">
    <property type="entry name" value="Nucleic acid-binding proteins"/>
    <property type="match status" value="1"/>
</dbReference>
<dbReference type="AlphaFoldDB" id="A0A0B7FGN1"/>
<feature type="region of interest" description="Disordered" evidence="1">
    <location>
        <begin position="62"/>
        <end position="82"/>
    </location>
</feature>
<protein>
    <submittedName>
        <fullName evidence="3">Exoribonuclease II, mitochondrial</fullName>
    </submittedName>
</protein>
<dbReference type="GO" id="GO:0000932">
    <property type="term" value="C:P-body"/>
    <property type="evidence" value="ECO:0007669"/>
    <property type="project" value="TreeGrafter"/>
</dbReference>
<dbReference type="SMART" id="SM00955">
    <property type="entry name" value="RNB"/>
    <property type="match status" value="1"/>
</dbReference>
<sequence>MLSIYRPKPRQLLSVLGSARTLTHTTPSFPALSQDEGPSRSMHPNRRRKEEKIAYKAARQTVNKMGRAEKGEAPKKKNRGLDELEETRRAVIGAVAVGANLHSERSVAFNIHEVRQEDINKDGDELELAPELRVEPGSFVEVRRNGLARWGVVLGHEYDIEGVEVTRTLLSSGEALSHPLRDIQFSVARLIDPKLAQRAGMGTFANESDQGETQARISIGKTLRNLNRRIETAERLVQSTAQRLYEHAKHPDGKTWSHITLADGVAFVTGDQTPALEVTYAVHRHFMDNSLHYVADTFDHRLSNTFSVRPVHDIKIMRRVIDWVRSNNPILDEFATKARTIIEANTTLRRNSASETPTWGESREPLPVLNEADHDIINFVRYYLRQRRELQTNPCSLALPIILTKVSPSYMPLAPHTIFRFLENLSLFTPWSNHVAQDVDLRLYEFIDTLDTPLPGSKYAQTVPPVFANDTRITAARTIDGLDNMRHDFGDLSVYVIDDSSAEELDDGISVERTLDGTDNVWIHVHIADPTSVLQPNDPLALDAARRAATAYFPEATYPMLPPTELSLDALVEREGASMNVLTFSLLVNPSGDIINHSVRPSVVRKVHVLRYDDVTRGALGSTPIEPLWPFEKPSIQHLGNEPRTISPAAVPDLQLLHKVTQNLAKARVSKTDSVLWTQPRTAMLMEKTRILTDRDPREVPRMYRGFPHIDYSVQKGTLEDPRHALDASRAMVAECMISAGRVASLFAQEHGVPMIYRSLARPGGTAADRYQPLLAKRDPYQGTVLYRDAIVQQLPQVAAQPMLTPGIHWQLGISAQEGYARATSPLRRYLDMVCHWQIKAALHPKSAGVKPPFSIDDLKALMTKQHLQEHARRRAGNGALRLWAMRYIQNKIANGGHEILRSLEAVITGRPMNLASSLTFIHPVMICSLGLPAALTGMSMDNPPPVGSVVKVEIVDFELGYNPRLMVRQRRS</sequence>
<dbReference type="OrthoDB" id="2285229at2759"/>
<proteinExistence type="predicted"/>
<dbReference type="GO" id="GO:0000175">
    <property type="term" value="F:3'-5'-RNA exonuclease activity"/>
    <property type="evidence" value="ECO:0007669"/>
    <property type="project" value="TreeGrafter"/>
</dbReference>
<evidence type="ECO:0000259" key="2">
    <source>
        <dbReference type="SMART" id="SM00955"/>
    </source>
</evidence>
<gene>
    <name evidence="3" type="ORF">RSOLAG1IB_01377</name>
</gene>
<dbReference type="STRING" id="1108050.A0A0B7FGN1"/>
<evidence type="ECO:0000313" key="3">
    <source>
        <dbReference type="EMBL" id="CEL55367.1"/>
    </source>
</evidence>
<dbReference type="EMBL" id="LN679101">
    <property type="protein sequence ID" value="CEL55367.1"/>
    <property type="molecule type" value="Genomic_DNA"/>
</dbReference>
<accession>A0A0B7FGN1</accession>
<dbReference type="Proteomes" id="UP000059188">
    <property type="component" value="Unassembled WGS sequence"/>
</dbReference>
<keyword evidence="4" id="KW-1185">Reference proteome</keyword>
<dbReference type="PANTHER" id="PTHR23355">
    <property type="entry name" value="RIBONUCLEASE"/>
    <property type="match status" value="1"/>
</dbReference>
<evidence type="ECO:0000256" key="1">
    <source>
        <dbReference type="SAM" id="MobiDB-lite"/>
    </source>
</evidence>
<dbReference type="InterPro" id="IPR001900">
    <property type="entry name" value="RNase_II/R"/>
</dbReference>
<organism evidence="3 4">
    <name type="scientific">Thanatephorus cucumeris (strain AG1-IB / isolate 7/3/14)</name>
    <name type="common">Lettuce bottom rot fungus</name>
    <name type="synonym">Rhizoctonia solani</name>
    <dbReference type="NCBI Taxonomy" id="1108050"/>
    <lineage>
        <taxon>Eukaryota</taxon>
        <taxon>Fungi</taxon>
        <taxon>Dikarya</taxon>
        <taxon>Basidiomycota</taxon>
        <taxon>Agaricomycotina</taxon>
        <taxon>Agaricomycetes</taxon>
        <taxon>Cantharellales</taxon>
        <taxon>Ceratobasidiaceae</taxon>
        <taxon>Rhizoctonia</taxon>
        <taxon>Rhizoctonia solani AG-1</taxon>
    </lineage>
</organism>
<dbReference type="Pfam" id="PF00773">
    <property type="entry name" value="RNB"/>
    <property type="match status" value="1"/>
</dbReference>
<dbReference type="GO" id="GO:0006402">
    <property type="term" value="P:mRNA catabolic process"/>
    <property type="evidence" value="ECO:0007669"/>
    <property type="project" value="TreeGrafter"/>
</dbReference>
<name>A0A0B7FGN1_THACB</name>
<dbReference type="InterPro" id="IPR012340">
    <property type="entry name" value="NA-bd_OB-fold"/>
</dbReference>
<dbReference type="GO" id="GO:0003723">
    <property type="term" value="F:RNA binding"/>
    <property type="evidence" value="ECO:0007669"/>
    <property type="project" value="InterPro"/>
</dbReference>
<dbReference type="InterPro" id="IPR050180">
    <property type="entry name" value="RNR_Ribonuclease"/>
</dbReference>
<dbReference type="PANTHER" id="PTHR23355:SF65">
    <property type="entry name" value="EXORIBONUCLEASE CYT-4, PUTATIVE (AFU_ORTHOLOGUE AFUA_7G01550)-RELATED"/>
    <property type="match status" value="1"/>
</dbReference>
<reference evidence="3 4" key="1">
    <citation type="submission" date="2014-11" db="EMBL/GenBank/DDBJ databases">
        <authorList>
            <person name="Wibberg Daniel"/>
        </authorList>
    </citation>
    <scope>NUCLEOTIDE SEQUENCE [LARGE SCALE GENOMIC DNA]</scope>
    <source>
        <strain evidence="3">Rhizoctonia solani AG1-IB 7/3/14</strain>
    </source>
</reference>
<feature type="region of interest" description="Disordered" evidence="1">
    <location>
        <begin position="24"/>
        <end position="50"/>
    </location>
</feature>
<evidence type="ECO:0000313" key="4">
    <source>
        <dbReference type="Proteomes" id="UP000059188"/>
    </source>
</evidence>
<feature type="domain" description="RNB" evidence="2">
    <location>
        <begin position="486"/>
        <end position="845"/>
    </location>
</feature>
<feature type="compositionally biased region" description="Basic and acidic residues" evidence="1">
    <location>
        <begin position="66"/>
        <end position="82"/>
    </location>
</feature>